<organism evidence="6 7">
    <name type="scientific">Paracoccus liaowanqingii</name>
    <dbReference type="NCBI Taxonomy" id="2560053"/>
    <lineage>
        <taxon>Bacteria</taxon>
        <taxon>Pseudomonadati</taxon>
        <taxon>Pseudomonadota</taxon>
        <taxon>Alphaproteobacteria</taxon>
        <taxon>Rhodobacterales</taxon>
        <taxon>Paracoccaceae</taxon>
        <taxon>Paracoccus</taxon>
    </lineage>
</organism>
<accession>A0A4Z1BR65</accession>
<reference evidence="6 7" key="1">
    <citation type="submission" date="2019-03" db="EMBL/GenBank/DDBJ databases">
        <authorList>
            <person name="Li J."/>
        </authorList>
    </citation>
    <scope>NUCLEOTIDE SEQUENCE [LARGE SCALE GENOMIC DNA]</scope>
    <source>
        <strain evidence="6 7">3058</strain>
    </source>
</reference>
<dbReference type="InterPro" id="IPR003844">
    <property type="entry name" value="UPF0060"/>
</dbReference>
<evidence type="ECO:0000256" key="5">
    <source>
        <dbReference type="HAMAP-Rule" id="MF_00010"/>
    </source>
</evidence>
<dbReference type="NCBIfam" id="NF002586">
    <property type="entry name" value="PRK02237.1"/>
    <property type="match status" value="1"/>
</dbReference>
<evidence type="ECO:0000256" key="3">
    <source>
        <dbReference type="ARBA" id="ARBA00022989"/>
    </source>
</evidence>
<keyword evidence="4 5" id="KW-0472">Membrane</keyword>
<keyword evidence="2 5" id="KW-0812">Transmembrane</keyword>
<sequence length="110" mass="11762">MRMPATLGLYLLAALAEIAGCFAFWAWLRLGRSVLWLVPGIAALVLFAWLLTRVEADFAGRAYAAYGGIYVAASVGWLWMTEGQMPTRLDLLGTGLCIAGTLVIVAGARA</sequence>
<dbReference type="PANTHER" id="PTHR36116:SF1">
    <property type="entry name" value="UPF0060 MEMBRANE PROTEIN YNFA"/>
    <property type="match status" value="1"/>
</dbReference>
<feature type="transmembrane region" description="Helical" evidence="5">
    <location>
        <begin position="63"/>
        <end position="79"/>
    </location>
</feature>
<dbReference type="InterPro" id="IPR037185">
    <property type="entry name" value="EmrE-like"/>
</dbReference>
<dbReference type="PANTHER" id="PTHR36116">
    <property type="entry name" value="UPF0060 MEMBRANE PROTEIN YNFA"/>
    <property type="match status" value="1"/>
</dbReference>
<feature type="transmembrane region" description="Helical" evidence="5">
    <location>
        <begin position="33"/>
        <end position="51"/>
    </location>
</feature>
<comment type="subcellular location">
    <subcellularLocation>
        <location evidence="5">Cell membrane</location>
        <topology evidence="5">Multi-pass membrane protein</topology>
    </subcellularLocation>
</comment>
<comment type="similarity">
    <text evidence="5">Belongs to the UPF0060 family.</text>
</comment>
<protein>
    <submittedName>
        <fullName evidence="6">YnfA family protein</fullName>
    </submittedName>
</protein>
<gene>
    <name evidence="6" type="ORF">E4L95_19295</name>
</gene>
<comment type="caution">
    <text evidence="6">The sequence shown here is derived from an EMBL/GenBank/DDBJ whole genome shotgun (WGS) entry which is preliminary data.</text>
</comment>
<dbReference type="Proteomes" id="UP000297972">
    <property type="component" value="Unassembled WGS sequence"/>
</dbReference>
<keyword evidence="7" id="KW-1185">Reference proteome</keyword>
<dbReference type="OrthoDB" id="123240at2"/>
<keyword evidence="3 5" id="KW-1133">Transmembrane helix</keyword>
<name>A0A4Z1BR65_9RHOB</name>
<feature type="transmembrane region" description="Helical" evidence="5">
    <location>
        <begin position="91"/>
        <end position="108"/>
    </location>
</feature>
<keyword evidence="1 5" id="KW-1003">Cell membrane</keyword>
<evidence type="ECO:0000313" key="7">
    <source>
        <dbReference type="Proteomes" id="UP000297972"/>
    </source>
</evidence>
<dbReference type="Pfam" id="PF02694">
    <property type="entry name" value="UPF0060"/>
    <property type="match status" value="1"/>
</dbReference>
<dbReference type="SUPFAM" id="SSF103481">
    <property type="entry name" value="Multidrug resistance efflux transporter EmrE"/>
    <property type="match status" value="1"/>
</dbReference>
<dbReference type="GO" id="GO:0005886">
    <property type="term" value="C:plasma membrane"/>
    <property type="evidence" value="ECO:0007669"/>
    <property type="project" value="UniProtKB-SubCell"/>
</dbReference>
<proteinExistence type="inferred from homology"/>
<dbReference type="HAMAP" id="MF_00010">
    <property type="entry name" value="UPF0060"/>
    <property type="match status" value="1"/>
</dbReference>
<evidence type="ECO:0000256" key="1">
    <source>
        <dbReference type="ARBA" id="ARBA00022475"/>
    </source>
</evidence>
<dbReference type="AlphaFoldDB" id="A0A4Z1BR65"/>
<dbReference type="EMBL" id="SRPG01000292">
    <property type="protein sequence ID" value="TGN47058.1"/>
    <property type="molecule type" value="Genomic_DNA"/>
</dbReference>
<evidence type="ECO:0000256" key="2">
    <source>
        <dbReference type="ARBA" id="ARBA00022692"/>
    </source>
</evidence>
<evidence type="ECO:0000256" key="4">
    <source>
        <dbReference type="ARBA" id="ARBA00023136"/>
    </source>
</evidence>
<evidence type="ECO:0000313" key="6">
    <source>
        <dbReference type="EMBL" id="TGN47058.1"/>
    </source>
</evidence>